<reference evidence="7" key="1">
    <citation type="submission" date="2025-08" db="UniProtKB">
        <authorList>
            <consortium name="Ensembl"/>
        </authorList>
    </citation>
    <scope>IDENTIFICATION</scope>
</reference>
<dbReference type="GO" id="GO:0060271">
    <property type="term" value="P:cilium assembly"/>
    <property type="evidence" value="ECO:0007669"/>
    <property type="project" value="TreeGrafter"/>
</dbReference>
<dbReference type="GO" id="GO:0036064">
    <property type="term" value="C:ciliary basal body"/>
    <property type="evidence" value="ECO:0007669"/>
    <property type="project" value="TreeGrafter"/>
</dbReference>
<dbReference type="AlphaFoldDB" id="A0A8C5FA31"/>
<dbReference type="OMA" id="RLQQKCG"/>
<feature type="coiled-coil region" evidence="4">
    <location>
        <begin position="230"/>
        <end position="267"/>
    </location>
</feature>
<dbReference type="PANTHER" id="PTHR15654">
    <property type="entry name" value="COILED-COIL DOMAIN-CONTAINING PROTEIN 113-RELATED"/>
    <property type="match status" value="1"/>
</dbReference>
<evidence type="ECO:0000256" key="1">
    <source>
        <dbReference type="ARBA" id="ARBA00004138"/>
    </source>
</evidence>
<evidence type="ECO:0000313" key="7">
    <source>
        <dbReference type="Ensembl" id="ENSGMOP00000020815.2"/>
    </source>
</evidence>
<dbReference type="GeneTree" id="ENSGT00950000183337"/>
<gene>
    <name evidence="7" type="primary">cfap184</name>
</gene>
<feature type="region of interest" description="Disordered" evidence="5">
    <location>
        <begin position="1"/>
        <end position="177"/>
    </location>
</feature>
<reference evidence="7" key="2">
    <citation type="submission" date="2025-09" db="UniProtKB">
        <authorList>
            <consortium name="Ensembl"/>
        </authorList>
    </citation>
    <scope>IDENTIFICATION</scope>
</reference>
<comment type="subcellular location">
    <subcellularLocation>
        <location evidence="1">Cell projection</location>
        <location evidence="1">Cilium</location>
    </subcellularLocation>
</comment>
<feature type="domain" description="CCDC113/CCDC96 coiled-coil" evidence="6">
    <location>
        <begin position="334"/>
        <end position="466"/>
    </location>
</feature>
<dbReference type="PANTHER" id="PTHR15654:SF1">
    <property type="entry name" value="COILED-COIL DOMAIN-CONTAINING PROTEIN 96"/>
    <property type="match status" value="1"/>
</dbReference>
<proteinExistence type="predicted"/>
<evidence type="ECO:0000256" key="5">
    <source>
        <dbReference type="SAM" id="MobiDB-lite"/>
    </source>
</evidence>
<feature type="compositionally biased region" description="Basic and acidic residues" evidence="5">
    <location>
        <begin position="137"/>
        <end position="148"/>
    </location>
</feature>
<accession>A0A8C5FA31</accession>
<evidence type="ECO:0000313" key="8">
    <source>
        <dbReference type="Proteomes" id="UP000694546"/>
    </source>
</evidence>
<dbReference type="InterPro" id="IPR025254">
    <property type="entry name" value="CCDC113/CCDC96_CC"/>
</dbReference>
<dbReference type="OrthoDB" id="10254794at2759"/>
<evidence type="ECO:0000256" key="2">
    <source>
        <dbReference type="ARBA" id="ARBA00023054"/>
    </source>
</evidence>
<evidence type="ECO:0000256" key="4">
    <source>
        <dbReference type="SAM" id="Coils"/>
    </source>
</evidence>
<dbReference type="Pfam" id="PF13870">
    <property type="entry name" value="CCDC113_CCDC96_CC"/>
    <property type="match status" value="1"/>
</dbReference>
<sequence>MTQMEEAEGIDKNENDHKLENENSESDNENIHEAPLIDSSEELFKPPLHNEEETAIEGTSTEPDTQSGGLGAGPEHEGGPSAAQVTEEAEERRASVATVTAEAEPTEPGGDGEHDDDRNDPDISSVSLVLEDDDEAPRETDPPSREDSVGSESPGEGDRETPEQGASSNGREEEDGCEEGAYAQLYYQLCAEREEILQHSGELQTKIAENLVFWKDTGGDGQPEEGIRPLDELQQIYETYLTQLGDLKKAQAEIRELQTQELQQQVESEWRDLVALKRHTAMTAPGPQAARAGVDEVLGRERKCMDELVATKMADVQSKRKSRAQPQTESVSDMLQMVEQRKERQLLAEKCDEDLRKIRKNYASTMQVTVHIRESLQWIQAENQAKSAQLAHWEGLLAQKRELLTGAKRACSRLRSRALDLRQRCGMLGNVALLRDFEEQVDACGHLEGDEGSLRQRHSEAALKCARWKTKLGKS</sequence>
<feature type="compositionally biased region" description="Basic and acidic residues" evidence="5">
    <location>
        <begin position="111"/>
        <end position="121"/>
    </location>
</feature>
<feature type="compositionally biased region" description="Polar residues" evidence="5">
    <location>
        <begin position="57"/>
        <end position="67"/>
    </location>
</feature>
<feature type="compositionally biased region" description="Basic and acidic residues" evidence="5">
    <location>
        <begin position="9"/>
        <end position="21"/>
    </location>
</feature>
<keyword evidence="3" id="KW-0966">Cell projection</keyword>
<evidence type="ECO:0000256" key="3">
    <source>
        <dbReference type="ARBA" id="ARBA00023273"/>
    </source>
</evidence>
<name>A0A8C5FA31_GADMO</name>
<feature type="compositionally biased region" description="Basic and acidic residues" evidence="5">
    <location>
        <begin position="42"/>
        <end position="52"/>
    </location>
</feature>
<organism evidence="7 8">
    <name type="scientific">Gadus morhua</name>
    <name type="common">Atlantic cod</name>
    <dbReference type="NCBI Taxonomy" id="8049"/>
    <lineage>
        <taxon>Eukaryota</taxon>
        <taxon>Metazoa</taxon>
        <taxon>Chordata</taxon>
        <taxon>Craniata</taxon>
        <taxon>Vertebrata</taxon>
        <taxon>Euteleostomi</taxon>
        <taxon>Actinopterygii</taxon>
        <taxon>Neopterygii</taxon>
        <taxon>Teleostei</taxon>
        <taxon>Neoteleostei</taxon>
        <taxon>Acanthomorphata</taxon>
        <taxon>Zeiogadaria</taxon>
        <taxon>Gadariae</taxon>
        <taxon>Gadiformes</taxon>
        <taxon>Gadoidei</taxon>
        <taxon>Gadidae</taxon>
        <taxon>Gadus</taxon>
    </lineage>
</organism>
<dbReference type="Ensembl" id="ENSGMOT00000021324.2">
    <property type="protein sequence ID" value="ENSGMOP00000020815.2"/>
    <property type="gene ID" value="ENSGMOG00000019355.2"/>
</dbReference>
<keyword evidence="8" id="KW-1185">Reference proteome</keyword>
<dbReference type="Proteomes" id="UP000694546">
    <property type="component" value="Chromosome 17"/>
</dbReference>
<protein>
    <recommendedName>
        <fullName evidence="6">CCDC113/CCDC96 coiled-coil domain-containing protein</fullName>
    </recommendedName>
</protein>
<evidence type="ECO:0000259" key="6">
    <source>
        <dbReference type="Pfam" id="PF13870"/>
    </source>
</evidence>
<dbReference type="GO" id="GO:0005930">
    <property type="term" value="C:axoneme"/>
    <property type="evidence" value="ECO:0007669"/>
    <property type="project" value="TreeGrafter"/>
</dbReference>
<keyword evidence="2 4" id="KW-0175">Coiled coil</keyword>
<dbReference type="InterPro" id="IPR051885">
    <property type="entry name" value="CC_CF"/>
</dbReference>